<evidence type="ECO:0000313" key="3">
    <source>
        <dbReference type="Proteomes" id="UP000295832"/>
    </source>
</evidence>
<keyword evidence="3" id="KW-1185">Reference proteome</keyword>
<protein>
    <recommendedName>
        <fullName evidence="1">DUF5675 domain-containing protein</fullName>
    </recommendedName>
</protein>
<accession>A0A4V6QB98</accession>
<organism evidence="2 3">
    <name type="scientific">Orenia marismortui</name>
    <dbReference type="NCBI Taxonomy" id="46469"/>
    <lineage>
        <taxon>Bacteria</taxon>
        <taxon>Bacillati</taxon>
        <taxon>Bacillota</taxon>
        <taxon>Clostridia</taxon>
        <taxon>Halanaerobiales</taxon>
        <taxon>Halobacteroidaceae</taxon>
        <taxon>Orenia</taxon>
    </lineage>
</organism>
<name>A0A4V6QB98_9FIRM</name>
<reference evidence="2 3" key="1">
    <citation type="submission" date="2019-03" db="EMBL/GenBank/DDBJ databases">
        <title>Subsurface microbial communities from deep shales in Ohio and West Virginia, USA.</title>
        <authorList>
            <person name="Wrighton K."/>
        </authorList>
    </citation>
    <scope>NUCLEOTIDE SEQUENCE [LARGE SCALE GENOMIC DNA]</scope>
    <source>
        <strain evidence="2 3">MSL 6dP</strain>
    </source>
</reference>
<dbReference type="AlphaFoldDB" id="A0A4V6QB98"/>
<evidence type="ECO:0000259" key="1">
    <source>
        <dbReference type="Pfam" id="PF18925"/>
    </source>
</evidence>
<dbReference type="Pfam" id="PF18925">
    <property type="entry name" value="DUF5675"/>
    <property type="match status" value="1"/>
</dbReference>
<proteinExistence type="predicted"/>
<dbReference type="RefSeq" id="WP_134116022.1">
    <property type="nucleotide sequence ID" value="NZ_SOEG01000008.1"/>
</dbReference>
<evidence type="ECO:0000313" key="2">
    <source>
        <dbReference type="EMBL" id="TDX52130.1"/>
    </source>
</evidence>
<dbReference type="EMBL" id="SOEG01000008">
    <property type="protein sequence ID" value="TDX52130.1"/>
    <property type="molecule type" value="Genomic_DNA"/>
</dbReference>
<comment type="caution">
    <text evidence="2">The sequence shown here is derived from an EMBL/GenBank/DDBJ whole genome shotgun (WGS) entry which is preliminary data.</text>
</comment>
<dbReference type="InterPro" id="IPR043732">
    <property type="entry name" value="DUF5675"/>
</dbReference>
<gene>
    <name evidence="2" type="ORF">C7959_10852</name>
</gene>
<dbReference type="Proteomes" id="UP000295832">
    <property type="component" value="Unassembled WGS sequence"/>
</dbReference>
<feature type="domain" description="DUF5675" evidence="1">
    <location>
        <begin position="6"/>
        <end position="119"/>
    </location>
</feature>
<sequence length="136" mass="15721">MNEIRVIRKEESEESILGEIYVDGEKVGYTLERTWKNNLPNESCIPPGEYKAFIKKKETSRWSYDVIQLEDVFKRTAIQIHVGNYPDDTQGCILVGKGKGKDAVWSSRDAFEELMSKIDSEELKVIVEYDNKKKRG</sequence>